<protein>
    <recommendedName>
        <fullName evidence="2">SRCR domain-containing protein</fullName>
    </recommendedName>
</protein>
<dbReference type="Proteomes" id="UP000051952">
    <property type="component" value="Unassembled WGS sequence"/>
</dbReference>
<dbReference type="VEuPathDB" id="TriTrypDB:BSAL_57275"/>
<dbReference type="PROSITE" id="PS50287">
    <property type="entry name" value="SRCR_2"/>
    <property type="match status" value="1"/>
</dbReference>
<name>A0A0S4IJN3_BODSA</name>
<keyword evidence="4" id="KW-1185">Reference proteome</keyword>
<dbReference type="GO" id="GO:0016020">
    <property type="term" value="C:membrane"/>
    <property type="evidence" value="ECO:0007669"/>
    <property type="project" value="InterPro"/>
</dbReference>
<accession>A0A0S4IJN3</accession>
<evidence type="ECO:0000256" key="1">
    <source>
        <dbReference type="SAM" id="MobiDB-lite"/>
    </source>
</evidence>
<dbReference type="AlphaFoldDB" id="A0A0S4IJN3"/>
<feature type="non-terminal residue" evidence="3">
    <location>
        <position position="345"/>
    </location>
</feature>
<proteinExistence type="predicted"/>
<feature type="domain" description="SRCR" evidence="2">
    <location>
        <begin position="75"/>
        <end position="205"/>
    </location>
</feature>
<reference evidence="4" key="1">
    <citation type="submission" date="2015-09" db="EMBL/GenBank/DDBJ databases">
        <authorList>
            <consortium name="Pathogen Informatics"/>
        </authorList>
    </citation>
    <scope>NUCLEOTIDE SEQUENCE [LARGE SCALE GENOMIC DNA]</scope>
    <source>
        <strain evidence="4">Lake Konstanz</strain>
    </source>
</reference>
<evidence type="ECO:0000313" key="4">
    <source>
        <dbReference type="Proteomes" id="UP000051952"/>
    </source>
</evidence>
<evidence type="ECO:0000313" key="3">
    <source>
        <dbReference type="EMBL" id="CUE90622.1"/>
    </source>
</evidence>
<dbReference type="EMBL" id="CYKH01000210">
    <property type="protein sequence ID" value="CUE90622.1"/>
    <property type="molecule type" value="Genomic_DNA"/>
</dbReference>
<sequence length="345" mass="37458">MSAPRGAVPSQSKVVRTTNVEYVLTSFVTCRQTWSALSVIHMAQSLYPVNRGSANHTPPAPNLLIQGSAIDDWTFRLVSDVPGMPPTRGLVEVRPPNSSTWGTVCVPTATMGMKYAVCRKVLNLTNPESEWPYSRPSSAVQQALLTPRNLASIRPVVSAVQCSSNTNSTQLSTACTFEFTNETNATRAAESPLCASSMYLALDCNPDVIVAQPRLLTAVVDAAPFNESAFESAWKRHLRYASTVLFSSETPRISGIYLYVNFTFLDHSGSSYWNPTGNLPDDDDDTFQPPYVPPITVDDSDADDGLPRFDPSDAIEYDGSPGELAKKKKLAGLRASLVDGGALWQ</sequence>
<feature type="region of interest" description="Disordered" evidence="1">
    <location>
        <begin position="294"/>
        <end position="320"/>
    </location>
</feature>
<gene>
    <name evidence="3" type="ORF">BSAL_57275</name>
</gene>
<organism evidence="3 4">
    <name type="scientific">Bodo saltans</name>
    <name type="common">Flagellated protozoan</name>
    <dbReference type="NCBI Taxonomy" id="75058"/>
    <lineage>
        <taxon>Eukaryota</taxon>
        <taxon>Discoba</taxon>
        <taxon>Euglenozoa</taxon>
        <taxon>Kinetoplastea</taxon>
        <taxon>Metakinetoplastina</taxon>
        <taxon>Eubodonida</taxon>
        <taxon>Bodonidae</taxon>
        <taxon>Bodo</taxon>
    </lineage>
</organism>
<dbReference type="InterPro" id="IPR001190">
    <property type="entry name" value="SRCR"/>
</dbReference>
<evidence type="ECO:0000259" key="2">
    <source>
        <dbReference type="PROSITE" id="PS50287"/>
    </source>
</evidence>